<protein>
    <submittedName>
        <fullName evidence="1">Uncharacterized protein</fullName>
    </submittedName>
</protein>
<reference evidence="1 2" key="1">
    <citation type="submission" date="2017-09" db="EMBL/GenBank/DDBJ databases">
        <authorList>
            <person name="Lee N."/>
            <person name="Cho B.-K."/>
        </authorList>
    </citation>
    <scope>NUCLEOTIDE SEQUENCE [LARGE SCALE GENOMIC DNA]</scope>
    <source>
        <strain evidence="1 2">ATCC 27476</strain>
    </source>
</reference>
<dbReference type="AlphaFoldDB" id="A0A5J6JLP8"/>
<dbReference type="KEGG" id="svn:CP980_34035"/>
<sequence>MVVVLIAELMNALDASIVSTALPLIQQDSGASSAAMAACQLRGTEGDPRVTPDTDDCRPKCPNIAGTDRDIHQIRTRHQEVTVVTTGPWHP</sequence>
<organism evidence="1 2">
    <name type="scientific">Streptomyces vinaceus</name>
    <dbReference type="NCBI Taxonomy" id="1960"/>
    <lineage>
        <taxon>Bacteria</taxon>
        <taxon>Bacillati</taxon>
        <taxon>Actinomycetota</taxon>
        <taxon>Actinomycetes</taxon>
        <taxon>Kitasatosporales</taxon>
        <taxon>Streptomycetaceae</taxon>
        <taxon>Streptomyces</taxon>
    </lineage>
</organism>
<evidence type="ECO:0000313" key="1">
    <source>
        <dbReference type="EMBL" id="QEV49414.1"/>
    </source>
</evidence>
<name>A0A5J6JLP8_STRVI</name>
<dbReference type="EMBL" id="CP023692">
    <property type="protein sequence ID" value="QEV49414.1"/>
    <property type="molecule type" value="Genomic_DNA"/>
</dbReference>
<dbReference type="Proteomes" id="UP000325563">
    <property type="component" value="Chromosome"/>
</dbReference>
<gene>
    <name evidence="1" type="ORF">CP980_34035</name>
</gene>
<accession>A0A5J6JLP8</accession>
<proteinExistence type="predicted"/>
<keyword evidence="2" id="KW-1185">Reference proteome</keyword>
<evidence type="ECO:0000313" key="2">
    <source>
        <dbReference type="Proteomes" id="UP000325563"/>
    </source>
</evidence>